<keyword evidence="6" id="KW-1185">Reference proteome</keyword>
<dbReference type="Proteomes" id="UP000663877">
    <property type="component" value="Unassembled WGS sequence"/>
</dbReference>
<feature type="region of interest" description="Disordered" evidence="2">
    <location>
        <begin position="59"/>
        <end position="80"/>
    </location>
</feature>
<evidence type="ECO:0000313" key="4">
    <source>
        <dbReference type="EMBL" id="CAF0729201.1"/>
    </source>
</evidence>
<feature type="compositionally biased region" description="Gly residues" evidence="2">
    <location>
        <begin position="69"/>
        <end position="80"/>
    </location>
</feature>
<evidence type="ECO:0000259" key="3">
    <source>
        <dbReference type="PROSITE" id="PS50222"/>
    </source>
</evidence>
<organism evidence="4 6">
    <name type="scientific">Adineta steineri</name>
    <dbReference type="NCBI Taxonomy" id="433720"/>
    <lineage>
        <taxon>Eukaryota</taxon>
        <taxon>Metazoa</taxon>
        <taxon>Spiralia</taxon>
        <taxon>Gnathifera</taxon>
        <taxon>Rotifera</taxon>
        <taxon>Eurotatoria</taxon>
        <taxon>Bdelloidea</taxon>
        <taxon>Adinetida</taxon>
        <taxon>Adinetidae</taxon>
        <taxon>Adineta</taxon>
    </lineage>
</organism>
<evidence type="ECO:0000256" key="2">
    <source>
        <dbReference type="SAM" id="MobiDB-lite"/>
    </source>
</evidence>
<gene>
    <name evidence="5" type="ORF">BJG266_LOCUS7750</name>
    <name evidence="4" type="ORF">QVE165_LOCUS110</name>
</gene>
<dbReference type="GO" id="GO:0005509">
    <property type="term" value="F:calcium ion binding"/>
    <property type="evidence" value="ECO:0007669"/>
    <property type="project" value="InterPro"/>
</dbReference>
<dbReference type="SMART" id="SM00054">
    <property type="entry name" value="EFh"/>
    <property type="match status" value="2"/>
</dbReference>
<dbReference type="AlphaFoldDB" id="A0A813MTL3"/>
<dbReference type="OrthoDB" id="10059727at2759"/>
<dbReference type="SUPFAM" id="SSF47473">
    <property type="entry name" value="EF-hand"/>
    <property type="match status" value="1"/>
</dbReference>
<dbReference type="InterPro" id="IPR018247">
    <property type="entry name" value="EF_Hand_1_Ca_BS"/>
</dbReference>
<dbReference type="EMBL" id="CAJNOM010000001">
    <property type="protein sequence ID" value="CAF0729201.1"/>
    <property type="molecule type" value="Genomic_DNA"/>
</dbReference>
<keyword evidence="1" id="KW-0106">Calcium</keyword>
<protein>
    <recommendedName>
        <fullName evidence="3">EF-hand domain-containing protein</fullName>
    </recommendedName>
</protein>
<proteinExistence type="predicted"/>
<dbReference type="EMBL" id="CAJNOI010000023">
    <property type="protein sequence ID" value="CAF0849238.1"/>
    <property type="molecule type" value="Genomic_DNA"/>
</dbReference>
<dbReference type="InterPro" id="IPR011992">
    <property type="entry name" value="EF-hand-dom_pair"/>
</dbReference>
<dbReference type="CDD" id="cd00051">
    <property type="entry name" value="EFh"/>
    <property type="match status" value="1"/>
</dbReference>
<evidence type="ECO:0000313" key="5">
    <source>
        <dbReference type="EMBL" id="CAF0849238.1"/>
    </source>
</evidence>
<comment type="caution">
    <text evidence="4">The sequence shown here is derived from an EMBL/GenBank/DDBJ whole genome shotgun (WGS) entry which is preliminary data.</text>
</comment>
<dbReference type="Pfam" id="PF13499">
    <property type="entry name" value="EF-hand_7"/>
    <property type="match status" value="1"/>
</dbReference>
<reference evidence="4" key="1">
    <citation type="submission" date="2021-02" db="EMBL/GenBank/DDBJ databases">
        <authorList>
            <person name="Nowell W R."/>
        </authorList>
    </citation>
    <scope>NUCLEOTIDE SEQUENCE</scope>
</reference>
<dbReference type="PROSITE" id="PS50222">
    <property type="entry name" value="EF_HAND_2"/>
    <property type="match status" value="2"/>
</dbReference>
<evidence type="ECO:0000256" key="1">
    <source>
        <dbReference type="ARBA" id="ARBA00022837"/>
    </source>
</evidence>
<feature type="domain" description="EF-hand" evidence="3">
    <location>
        <begin position="159"/>
        <end position="194"/>
    </location>
</feature>
<dbReference type="Gene3D" id="1.10.238.10">
    <property type="entry name" value="EF-hand"/>
    <property type="match status" value="1"/>
</dbReference>
<sequence length="245" mass="24119">MNLMNMGREQLENGGLDSMLKQVGINDIGSFVSQFRSKATQEGAAAGASSGGQSDLMSMGSSFLNQMGGSSGKKQSGGGGGGDLIGGAMSAYKMFSGNKGSSGGAAQGASSGGGSGDLISGAMNAYKMFSGGKGTSGSSGSSSSSGGGGLFDSISGAVGNAQQMQGLLKSLDKNGDGKINIDDIQLILQGLGLGSVSPYISKALFKAVDRNGNGELDLTDVMALAAIVSKLQGRFGSGAQPVPQN</sequence>
<name>A0A813MTL3_9BILA</name>
<dbReference type="InterPro" id="IPR002048">
    <property type="entry name" value="EF_hand_dom"/>
</dbReference>
<dbReference type="PROSITE" id="PS00018">
    <property type="entry name" value="EF_HAND_1"/>
    <property type="match status" value="2"/>
</dbReference>
<dbReference type="Proteomes" id="UP000663832">
    <property type="component" value="Unassembled WGS sequence"/>
</dbReference>
<feature type="domain" description="EF-hand" evidence="3">
    <location>
        <begin position="202"/>
        <end position="231"/>
    </location>
</feature>
<accession>A0A813MTL3</accession>
<evidence type="ECO:0000313" key="6">
    <source>
        <dbReference type="Proteomes" id="UP000663832"/>
    </source>
</evidence>